<protein>
    <submittedName>
        <fullName evidence="1">Uncharacterized protein</fullName>
    </submittedName>
</protein>
<reference evidence="1 2" key="1">
    <citation type="submission" date="2013-11" db="EMBL/GenBank/DDBJ databases">
        <title>Complete genome sequence of Rhizobium gallicum bv. gallicum R602.</title>
        <authorList>
            <person name="Bustos P."/>
            <person name="Santamaria R.I."/>
            <person name="Lozano L."/>
            <person name="Acosta J.L."/>
            <person name="Ormeno-Orrillo E."/>
            <person name="Rogel M.A."/>
            <person name="Romero D."/>
            <person name="Cevallos M.A."/>
            <person name="Martinez-Romero E."/>
            <person name="Gonzalez V."/>
        </authorList>
    </citation>
    <scope>NUCLEOTIDE SEQUENCE [LARGE SCALE GENOMIC DNA]</scope>
    <source>
        <strain evidence="1 2">R602</strain>
        <plasmid evidence="1 2">pRgalR602c</plasmid>
    </source>
</reference>
<dbReference type="HOGENOM" id="CLU_2466836_0_0_5"/>
<accession>A0A0B4XH31</accession>
<dbReference type="AlphaFoldDB" id="A0A0B4XH31"/>
<sequence>MGWHLDWERLSRPGNIDIQFKIFSDYGSHIAFPGHPGLPPRAPAARAFCFGAGTTPPLISTRSWHTNNRILDALEIHVFESGHAAGNP</sequence>
<name>A0A0B4XH31_9HYPH</name>
<dbReference type="Proteomes" id="UP000031368">
    <property type="component" value="Plasmid pRgalR602c"/>
</dbReference>
<geneLocation type="plasmid" evidence="1 2">
    <name>pRgalR602c</name>
</geneLocation>
<evidence type="ECO:0000313" key="1">
    <source>
        <dbReference type="EMBL" id="AJD46030.1"/>
    </source>
</evidence>
<dbReference type="KEGG" id="rga:RGR602_PC02007"/>
<evidence type="ECO:0000313" key="2">
    <source>
        <dbReference type="Proteomes" id="UP000031368"/>
    </source>
</evidence>
<dbReference type="EMBL" id="CP006880">
    <property type="protein sequence ID" value="AJD46030.1"/>
    <property type="molecule type" value="Genomic_DNA"/>
</dbReference>
<gene>
    <name evidence="1" type="ORF">RGR602_PC02007</name>
</gene>
<organism evidence="1 2">
    <name type="scientific">Rhizobium gallicum bv. gallicum R602sp</name>
    <dbReference type="NCBI Taxonomy" id="1041138"/>
    <lineage>
        <taxon>Bacteria</taxon>
        <taxon>Pseudomonadati</taxon>
        <taxon>Pseudomonadota</taxon>
        <taxon>Alphaproteobacteria</taxon>
        <taxon>Hyphomicrobiales</taxon>
        <taxon>Rhizobiaceae</taxon>
        <taxon>Rhizobium/Agrobacterium group</taxon>
        <taxon>Rhizobium</taxon>
    </lineage>
</organism>
<keyword evidence="1" id="KW-0614">Plasmid</keyword>
<proteinExistence type="predicted"/>
<keyword evidence="2" id="KW-1185">Reference proteome</keyword>